<keyword evidence="3" id="KW-1185">Reference proteome</keyword>
<proteinExistence type="predicted"/>
<gene>
    <name evidence="2" type="ORF">ASPGLDRAFT_55043</name>
</gene>
<dbReference type="InterPro" id="IPR056867">
    <property type="entry name" value="LRR_15"/>
</dbReference>
<reference evidence="3" key="1">
    <citation type="journal article" date="2017" name="Genome Biol.">
        <title>Comparative genomics reveals high biological diversity and specific adaptations in the industrially and medically important fungal genus Aspergillus.</title>
        <authorList>
            <person name="de Vries R.P."/>
            <person name="Riley R."/>
            <person name="Wiebenga A."/>
            <person name="Aguilar-Osorio G."/>
            <person name="Amillis S."/>
            <person name="Uchima C.A."/>
            <person name="Anderluh G."/>
            <person name="Asadollahi M."/>
            <person name="Askin M."/>
            <person name="Barry K."/>
            <person name="Battaglia E."/>
            <person name="Bayram O."/>
            <person name="Benocci T."/>
            <person name="Braus-Stromeyer S.A."/>
            <person name="Caldana C."/>
            <person name="Canovas D."/>
            <person name="Cerqueira G.C."/>
            <person name="Chen F."/>
            <person name="Chen W."/>
            <person name="Choi C."/>
            <person name="Clum A."/>
            <person name="Dos Santos R.A."/>
            <person name="Damasio A.R."/>
            <person name="Diallinas G."/>
            <person name="Emri T."/>
            <person name="Fekete E."/>
            <person name="Flipphi M."/>
            <person name="Freyberg S."/>
            <person name="Gallo A."/>
            <person name="Gournas C."/>
            <person name="Habgood R."/>
            <person name="Hainaut M."/>
            <person name="Harispe M.L."/>
            <person name="Henrissat B."/>
            <person name="Hilden K.S."/>
            <person name="Hope R."/>
            <person name="Hossain A."/>
            <person name="Karabika E."/>
            <person name="Karaffa L."/>
            <person name="Karanyi Z."/>
            <person name="Krasevec N."/>
            <person name="Kuo A."/>
            <person name="Kusch H."/>
            <person name="LaButti K."/>
            <person name="Lagendijk E.L."/>
            <person name="Lapidus A."/>
            <person name="Levasseur A."/>
            <person name="Lindquist E."/>
            <person name="Lipzen A."/>
            <person name="Logrieco A.F."/>
            <person name="MacCabe A."/>
            <person name="Maekelae M.R."/>
            <person name="Malavazi I."/>
            <person name="Melin P."/>
            <person name="Meyer V."/>
            <person name="Mielnichuk N."/>
            <person name="Miskei M."/>
            <person name="Molnar A.P."/>
            <person name="Mule G."/>
            <person name="Ngan C.Y."/>
            <person name="Orejas M."/>
            <person name="Orosz E."/>
            <person name="Ouedraogo J.P."/>
            <person name="Overkamp K.M."/>
            <person name="Park H.-S."/>
            <person name="Perrone G."/>
            <person name="Piumi F."/>
            <person name="Punt P.J."/>
            <person name="Ram A.F."/>
            <person name="Ramon A."/>
            <person name="Rauscher S."/>
            <person name="Record E."/>
            <person name="Riano-Pachon D.M."/>
            <person name="Robert V."/>
            <person name="Roehrig J."/>
            <person name="Ruller R."/>
            <person name="Salamov A."/>
            <person name="Salih N.S."/>
            <person name="Samson R.A."/>
            <person name="Sandor E."/>
            <person name="Sanguinetti M."/>
            <person name="Schuetze T."/>
            <person name="Sepcic K."/>
            <person name="Shelest E."/>
            <person name="Sherlock G."/>
            <person name="Sophianopoulou V."/>
            <person name="Squina F.M."/>
            <person name="Sun H."/>
            <person name="Susca A."/>
            <person name="Todd R.B."/>
            <person name="Tsang A."/>
            <person name="Unkles S.E."/>
            <person name="van de Wiele N."/>
            <person name="van Rossen-Uffink D."/>
            <person name="Oliveira J.V."/>
            <person name="Vesth T.C."/>
            <person name="Visser J."/>
            <person name="Yu J.-H."/>
            <person name="Zhou M."/>
            <person name="Andersen M.R."/>
            <person name="Archer D.B."/>
            <person name="Baker S.E."/>
            <person name="Benoit I."/>
            <person name="Brakhage A.A."/>
            <person name="Braus G.H."/>
            <person name="Fischer R."/>
            <person name="Frisvad J.C."/>
            <person name="Goldman G.H."/>
            <person name="Houbraken J."/>
            <person name="Oakley B."/>
            <person name="Pocsi I."/>
            <person name="Scazzocchio C."/>
            <person name="Seiboth B."/>
            <person name="vanKuyk P.A."/>
            <person name="Wortman J."/>
            <person name="Dyer P.S."/>
            <person name="Grigoriev I.V."/>
        </authorList>
    </citation>
    <scope>NUCLEOTIDE SEQUENCE [LARGE SCALE GENOMIC DNA]</scope>
    <source>
        <strain evidence="3">CBS 516.65</strain>
    </source>
</reference>
<sequence>MSGNTCQTHASRSFSEPHIRLIAKLYRHPDLANRVRVLIYDRNNHCNQYGTEYLTEDLFDGAWNAWAHSALGQNLIDEASGQGAQDLNTWKIHLRAFCAQAWIALLLPRLTYINRLELYVEGGDFFQVIFTRAAEGRRPFGEPPPYRFLREVCVHNNEPGVVIWSDFMSPFFCLPAVREIEVDFLLDADNPLGGQLPLDVSTMNRPPCAVTRIKVYNGIIFNGLVEWIATCTQLEHFEVHFNFLNKDQSYVFDHRVFRTALLQAKDTLLSIYLCFDETYHGTCTQRIPWPLNDDMSILEDTAFGSFKEFDVLQHLSMRHRNLVDPPGFVDDDDTPPQYLDDLLPKSLKTLEVFDIDEADFPSLEEELLHLISNRESAVPELEKITLNLDDESEDFDDAFIVLGEACREAGVWLILE</sequence>
<evidence type="ECO:0000259" key="1">
    <source>
        <dbReference type="Pfam" id="PF24969"/>
    </source>
</evidence>
<protein>
    <recommendedName>
        <fullName evidence="1">Leucine-rich repeat domain-containing protein</fullName>
    </recommendedName>
</protein>
<name>A0A1L9VV23_ASPGL</name>
<evidence type="ECO:0000313" key="3">
    <source>
        <dbReference type="Proteomes" id="UP000184300"/>
    </source>
</evidence>
<dbReference type="AlphaFoldDB" id="A0A1L9VV23"/>
<feature type="domain" description="Leucine-rich repeat" evidence="1">
    <location>
        <begin position="163"/>
        <end position="384"/>
    </location>
</feature>
<dbReference type="VEuPathDB" id="FungiDB:ASPGLDRAFT_55043"/>
<accession>A0A1L9VV23</accession>
<dbReference type="Proteomes" id="UP000184300">
    <property type="component" value="Unassembled WGS sequence"/>
</dbReference>
<evidence type="ECO:0000313" key="2">
    <source>
        <dbReference type="EMBL" id="OJJ87727.1"/>
    </source>
</evidence>
<dbReference type="RefSeq" id="XP_022404410.1">
    <property type="nucleotide sequence ID" value="XM_022548111.1"/>
</dbReference>
<dbReference type="GeneID" id="34464372"/>
<dbReference type="EMBL" id="KV878890">
    <property type="protein sequence ID" value="OJJ87727.1"/>
    <property type="molecule type" value="Genomic_DNA"/>
</dbReference>
<dbReference type="Pfam" id="PF24969">
    <property type="entry name" value="LRR_15"/>
    <property type="match status" value="1"/>
</dbReference>
<organism evidence="2 3">
    <name type="scientific">Aspergillus glaucus CBS 516.65</name>
    <dbReference type="NCBI Taxonomy" id="1160497"/>
    <lineage>
        <taxon>Eukaryota</taxon>
        <taxon>Fungi</taxon>
        <taxon>Dikarya</taxon>
        <taxon>Ascomycota</taxon>
        <taxon>Pezizomycotina</taxon>
        <taxon>Eurotiomycetes</taxon>
        <taxon>Eurotiomycetidae</taxon>
        <taxon>Eurotiales</taxon>
        <taxon>Aspergillaceae</taxon>
        <taxon>Aspergillus</taxon>
        <taxon>Aspergillus subgen. Aspergillus</taxon>
    </lineage>
</organism>
<dbReference type="OrthoDB" id="2520703at2759"/>